<dbReference type="Gene3D" id="1.25.40.290">
    <property type="entry name" value="ARM repeat domains"/>
    <property type="match status" value="1"/>
</dbReference>
<protein>
    <recommendedName>
        <fullName evidence="3">DNA alkylation repair enzyme</fullName>
    </recommendedName>
</protein>
<dbReference type="Pfam" id="PF08713">
    <property type="entry name" value="DNA_alkylation"/>
    <property type="match status" value="1"/>
</dbReference>
<dbReference type="EMBL" id="JQCQ01000002">
    <property type="protein sequence ID" value="KRO26134.1"/>
    <property type="molecule type" value="Genomic_DNA"/>
</dbReference>
<evidence type="ECO:0000313" key="2">
    <source>
        <dbReference type="Proteomes" id="UP000051249"/>
    </source>
</evidence>
<evidence type="ECO:0008006" key="3">
    <source>
        <dbReference type="Google" id="ProtNLM"/>
    </source>
</evidence>
<dbReference type="InterPro" id="IPR016024">
    <property type="entry name" value="ARM-type_fold"/>
</dbReference>
<sequence length="84" mass="9918">MNNPSFWQRRVGLNLQLGYKDKMDTNYLSRMIEDDLDTDEFFIQKAIGWALRDFSKTNPKWVADFIDNHNLSKLAVREGSKYLS</sequence>
<dbReference type="Proteomes" id="UP000051249">
    <property type="component" value="Unassembled WGS sequence"/>
</dbReference>
<dbReference type="SUPFAM" id="SSF48371">
    <property type="entry name" value="ARM repeat"/>
    <property type="match status" value="1"/>
</dbReference>
<dbReference type="AlphaFoldDB" id="A0A0R2NK33"/>
<accession>A0A0R2NK33</accession>
<dbReference type="PANTHER" id="PTHR34070">
    <property type="entry name" value="ARMADILLO-TYPE FOLD"/>
    <property type="match status" value="1"/>
</dbReference>
<gene>
    <name evidence="1" type="ORF">IV88_GL000594</name>
</gene>
<dbReference type="InterPro" id="IPR014825">
    <property type="entry name" value="DNA_alkylation"/>
</dbReference>
<reference evidence="1 2" key="1">
    <citation type="journal article" date="2015" name="Genome Announc.">
        <title>Expanding the biotechnology potential of lactobacilli through comparative genomics of 213 strains and associated genera.</title>
        <authorList>
            <person name="Sun Z."/>
            <person name="Harris H.M."/>
            <person name="McCann A."/>
            <person name="Guo C."/>
            <person name="Argimon S."/>
            <person name="Zhang W."/>
            <person name="Yang X."/>
            <person name="Jeffery I.B."/>
            <person name="Cooney J.C."/>
            <person name="Kagawa T.F."/>
            <person name="Liu W."/>
            <person name="Song Y."/>
            <person name="Salvetti E."/>
            <person name="Wrobel A."/>
            <person name="Rasinkangas P."/>
            <person name="Parkhill J."/>
            <person name="Rea M.C."/>
            <person name="O'Sullivan O."/>
            <person name="Ritari J."/>
            <person name="Douillard F.P."/>
            <person name="Paul Ross R."/>
            <person name="Yang R."/>
            <person name="Briner A.E."/>
            <person name="Felis G.E."/>
            <person name="de Vos W.M."/>
            <person name="Barrangou R."/>
            <person name="Klaenhammer T.R."/>
            <person name="Caufield P.W."/>
            <person name="Cui Y."/>
            <person name="Zhang H."/>
            <person name="O'Toole P.W."/>
        </authorList>
    </citation>
    <scope>NUCLEOTIDE SEQUENCE [LARGE SCALE GENOMIC DNA]</scope>
    <source>
        <strain evidence="1 2">DSM 23026</strain>
    </source>
</reference>
<evidence type="ECO:0000313" key="1">
    <source>
        <dbReference type="EMBL" id="KRO26134.1"/>
    </source>
</evidence>
<organism evidence="1 2">
    <name type="scientific">Pediococcus argentinicus</name>
    <dbReference type="NCBI Taxonomy" id="480391"/>
    <lineage>
        <taxon>Bacteria</taxon>
        <taxon>Bacillati</taxon>
        <taxon>Bacillota</taxon>
        <taxon>Bacilli</taxon>
        <taxon>Lactobacillales</taxon>
        <taxon>Lactobacillaceae</taxon>
        <taxon>Pediococcus</taxon>
    </lineage>
</organism>
<proteinExistence type="predicted"/>
<dbReference type="PATRIC" id="fig|480391.4.peg.601"/>
<name>A0A0R2NK33_9LACO</name>
<keyword evidence="2" id="KW-1185">Reference proteome</keyword>
<comment type="caution">
    <text evidence="1">The sequence shown here is derived from an EMBL/GenBank/DDBJ whole genome shotgun (WGS) entry which is preliminary data.</text>
</comment>
<dbReference type="PANTHER" id="PTHR34070:SF1">
    <property type="entry name" value="DNA ALKYLATION REPAIR PROTEIN"/>
    <property type="match status" value="1"/>
</dbReference>